<dbReference type="PANTHER" id="PTHR43415:SF3">
    <property type="entry name" value="GNAT-FAMILY ACETYLTRANSFERASE"/>
    <property type="match status" value="1"/>
</dbReference>
<evidence type="ECO:0000313" key="3">
    <source>
        <dbReference type="Proteomes" id="UP000824087"/>
    </source>
</evidence>
<name>A0A9D1L2R3_9BACT</name>
<proteinExistence type="predicted"/>
<sequence length="97" mass="11046">MVEKETGEFIGNIEIMSQNDGIGEIGISITSEKQDRHYGTEAMKRIIEYGYNELKLNGFELNVYKTNPRAIHCYENVGFVNVGSGKEDDDIHMMLKK</sequence>
<accession>A0A9D1L2R3</accession>
<reference evidence="2" key="1">
    <citation type="submission" date="2020-10" db="EMBL/GenBank/DDBJ databases">
        <authorList>
            <person name="Gilroy R."/>
        </authorList>
    </citation>
    <scope>NUCLEOTIDE SEQUENCE</scope>
    <source>
        <strain evidence="2">CHK197-8231</strain>
    </source>
</reference>
<organism evidence="2 3">
    <name type="scientific">Candidatus Fimihabitans intestinipullorum</name>
    <dbReference type="NCBI Taxonomy" id="2840820"/>
    <lineage>
        <taxon>Bacteria</taxon>
        <taxon>Bacillati</taxon>
        <taxon>Mycoplasmatota</taxon>
        <taxon>Mycoplasmatota incertae sedis</taxon>
        <taxon>Candidatus Fimihabitans</taxon>
    </lineage>
</organism>
<dbReference type="InterPro" id="IPR016181">
    <property type="entry name" value="Acyl_CoA_acyltransferase"/>
</dbReference>
<comment type="caution">
    <text evidence="2">The sequence shown here is derived from an EMBL/GenBank/DDBJ whole genome shotgun (WGS) entry which is preliminary data.</text>
</comment>
<dbReference type="EMBL" id="DVML01000025">
    <property type="protein sequence ID" value="HIU22824.1"/>
    <property type="molecule type" value="Genomic_DNA"/>
</dbReference>
<gene>
    <name evidence="2" type="ORF">IAD49_04515</name>
</gene>
<evidence type="ECO:0000313" key="2">
    <source>
        <dbReference type="EMBL" id="HIU22824.1"/>
    </source>
</evidence>
<dbReference type="Gene3D" id="3.40.630.30">
    <property type="match status" value="1"/>
</dbReference>
<evidence type="ECO:0000259" key="1">
    <source>
        <dbReference type="PROSITE" id="PS51186"/>
    </source>
</evidence>
<feature type="domain" description="N-acetyltransferase" evidence="1">
    <location>
        <begin position="1"/>
        <end position="97"/>
    </location>
</feature>
<dbReference type="InterPro" id="IPR000182">
    <property type="entry name" value="GNAT_dom"/>
</dbReference>
<reference evidence="2" key="2">
    <citation type="journal article" date="2021" name="PeerJ">
        <title>Extensive microbial diversity within the chicken gut microbiome revealed by metagenomics and culture.</title>
        <authorList>
            <person name="Gilroy R."/>
            <person name="Ravi A."/>
            <person name="Getino M."/>
            <person name="Pursley I."/>
            <person name="Horton D.L."/>
            <person name="Alikhan N.F."/>
            <person name="Baker D."/>
            <person name="Gharbi K."/>
            <person name="Hall N."/>
            <person name="Watson M."/>
            <person name="Adriaenssens E.M."/>
            <person name="Foster-Nyarko E."/>
            <person name="Jarju S."/>
            <person name="Secka A."/>
            <person name="Antonio M."/>
            <person name="Oren A."/>
            <person name="Chaudhuri R.R."/>
            <person name="La Ragione R."/>
            <person name="Hildebrand F."/>
            <person name="Pallen M.J."/>
        </authorList>
    </citation>
    <scope>NUCLEOTIDE SEQUENCE</scope>
    <source>
        <strain evidence="2">CHK197-8231</strain>
    </source>
</reference>
<dbReference type="AlphaFoldDB" id="A0A9D1L2R3"/>
<protein>
    <submittedName>
        <fullName evidence="2">GNAT family N-acetyltransferase</fullName>
    </submittedName>
</protein>
<dbReference type="Proteomes" id="UP000824087">
    <property type="component" value="Unassembled WGS sequence"/>
</dbReference>
<dbReference type="PROSITE" id="PS51186">
    <property type="entry name" value="GNAT"/>
    <property type="match status" value="1"/>
</dbReference>
<dbReference type="GO" id="GO:0016747">
    <property type="term" value="F:acyltransferase activity, transferring groups other than amino-acyl groups"/>
    <property type="evidence" value="ECO:0007669"/>
    <property type="project" value="InterPro"/>
</dbReference>
<dbReference type="Pfam" id="PF13302">
    <property type="entry name" value="Acetyltransf_3"/>
    <property type="match status" value="1"/>
</dbReference>
<dbReference type="PANTHER" id="PTHR43415">
    <property type="entry name" value="SPERMIDINE N(1)-ACETYLTRANSFERASE"/>
    <property type="match status" value="1"/>
</dbReference>
<dbReference type="SUPFAM" id="SSF55729">
    <property type="entry name" value="Acyl-CoA N-acyltransferases (Nat)"/>
    <property type="match status" value="1"/>
</dbReference>